<comment type="caution">
    <text evidence="13">The sequence shown here is derived from an EMBL/GenBank/DDBJ whole genome shotgun (WGS) entry which is preliminary data.</text>
</comment>
<keyword evidence="7 12" id="KW-0624">Polysaccharide degradation</keyword>
<feature type="chain" id="PRO_5041020260" description="Glucanase" evidence="12">
    <location>
        <begin position="32"/>
        <end position="450"/>
    </location>
</feature>
<dbReference type="GO" id="GO:0004553">
    <property type="term" value="F:hydrolase activity, hydrolyzing O-glycosyl compounds"/>
    <property type="evidence" value="ECO:0007669"/>
    <property type="project" value="InterPro"/>
</dbReference>
<evidence type="ECO:0000313" key="14">
    <source>
        <dbReference type="Proteomes" id="UP000535182"/>
    </source>
</evidence>
<comment type="similarity">
    <text evidence="12">Belongs to the glycosyl hydrolase family 6.</text>
</comment>
<evidence type="ECO:0000256" key="2">
    <source>
        <dbReference type="ARBA" id="ARBA00022801"/>
    </source>
</evidence>
<feature type="signal peptide" evidence="12">
    <location>
        <begin position="1"/>
        <end position="31"/>
    </location>
</feature>
<evidence type="ECO:0000256" key="10">
    <source>
        <dbReference type="PROSITE-ProRule" id="PRU10056"/>
    </source>
</evidence>
<accession>A0A9X0QJR9</accession>
<feature type="binding site" evidence="9">
    <location>
        <position position="213"/>
    </location>
    <ligand>
        <name>substrate</name>
    </ligand>
</feature>
<feature type="active site" evidence="10">
    <location>
        <position position="122"/>
    </location>
</feature>
<evidence type="ECO:0000313" key="13">
    <source>
        <dbReference type="EMBL" id="MBB5331530.1"/>
    </source>
</evidence>
<feature type="binding site" evidence="9">
    <location>
        <position position="381"/>
    </location>
    <ligand>
        <name>substrate</name>
    </ligand>
</feature>
<dbReference type="AlphaFoldDB" id="A0A9X0QJR9"/>
<keyword evidence="1 12" id="KW-0732">Signal</keyword>
<keyword evidence="2 12" id="KW-0378">Hydrolase</keyword>
<evidence type="ECO:0000256" key="8">
    <source>
        <dbReference type="PIRSR" id="PIRSR001100-1"/>
    </source>
</evidence>
<dbReference type="EC" id="3.2.1.-" evidence="12"/>
<name>A0A9X0QJR9_9BACT</name>
<dbReference type="InterPro" id="IPR016288">
    <property type="entry name" value="Beta_cellobiohydrolase"/>
</dbReference>
<feature type="binding site" evidence="9">
    <location>
        <position position="240"/>
    </location>
    <ligand>
        <name>substrate</name>
    </ligand>
</feature>
<dbReference type="EMBL" id="JACHEB010000015">
    <property type="protein sequence ID" value="MBB5331530.1"/>
    <property type="molecule type" value="Genomic_DNA"/>
</dbReference>
<dbReference type="InterPro" id="IPR036434">
    <property type="entry name" value="Beta_cellobiohydrolase_sf"/>
</dbReference>
<dbReference type="GO" id="GO:0030245">
    <property type="term" value="P:cellulose catabolic process"/>
    <property type="evidence" value="ECO:0007669"/>
    <property type="project" value="UniProtKB-KW"/>
</dbReference>
<sequence length="450" mass="48488">MRHRFICKISVRAFAAAALLLIASPAIQAYAQTPADKTLPPNTRFFVPQPADGSIQQAVGLLEKFQLKNALLIAEMEATPQAVWLTGNTPAQTATTVTSTLRQANFQRAIPVFVLYNIPGRDCGSYSAGGAENTADYEAWIDAIAGAVGNQEVVIVLEPDAIADLPSDCGYDPTVVDIPQAVSNRYAQINYAITRLEQQPQTSVYIDGGNAHWQAVPVITQRLITAGVQQAQGFFSNVSNYNLSTYESKFDTWVSSCIAFGMNPADGGWRLGNYSYCASQYYSPLGTVNPDDITTWVYTDEWFQQNMGSAVPSTHFVIDTSRNGQGPFNAASYANPPYNQPSSVITTLNNGGWCNPPARGLGAPPTAKTGIALLDAYLWVKTPGQSDGTCDSAGGARAWDYGVYEPAGWPTTAAQQAIFDPLWGLDDPIAGAWFPQQALDLAQRANPPLH</sequence>
<protein>
    <recommendedName>
        <fullName evidence="12">Glucanase</fullName>
        <ecNumber evidence="12">3.2.1.-</ecNumber>
    </recommendedName>
</protein>
<evidence type="ECO:0000256" key="5">
    <source>
        <dbReference type="ARBA" id="ARBA00023277"/>
    </source>
</evidence>
<dbReference type="PANTHER" id="PTHR34876:SF4">
    <property type="entry name" value="1,4-BETA-D-GLUCAN CELLOBIOHYDROLASE C-RELATED"/>
    <property type="match status" value="1"/>
</dbReference>
<feature type="active site" description="Proton acceptor" evidence="8">
    <location>
        <position position="387"/>
    </location>
</feature>
<dbReference type="Pfam" id="PF01341">
    <property type="entry name" value="Glyco_hydro_6"/>
    <property type="match status" value="1"/>
</dbReference>
<gene>
    <name evidence="13" type="ORF">HDF14_005177</name>
</gene>
<evidence type="ECO:0000256" key="11">
    <source>
        <dbReference type="PROSITE-ProRule" id="PRU10057"/>
    </source>
</evidence>
<keyword evidence="6 12" id="KW-0326">Glycosidase</keyword>
<organism evidence="13 14">
    <name type="scientific">Tunturiibacter gelidiferens</name>
    <dbReference type="NCBI Taxonomy" id="3069689"/>
    <lineage>
        <taxon>Bacteria</taxon>
        <taxon>Pseudomonadati</taxon>
        <taxon>Acidobacteriota</taxon>
        <taxon>Terriglobia</taxon>
        <taxon>Terriglobales</taxon>
        <taxon>Acidobacteriaceae</taxon>
        <taxon>Tunturiibacter</taxon>
    </lineage>
</organism>
<dbReference type="PANTHER" id="PTHR34876">
    <property type="match status" value="1"/>
</dbReference>
<dbReference type="PROSITE" id="PS00655">
    <property type="entry name" value="GLYCOSYL_HYDROL_F6_1"/>
    <property type="match status" value="1"/>
</dbReference>
<keyword evidence="5 12" id="KW-0119">Carbohydrate metabolism</keyword>
<feature type="binding site" evidence="9">
    <location>
        <position position="353"/>
    </location>
    <ligand>
        <name>substrate</name>
    </ligand>
</feature>
<proteinExistence type="inferred from homology"/>
<evidence type="ECO:0000256" key="4">
    <source>
        <dbReference type="ARBA" id="ARBA00023157"/>
    </source>
</evidence>
<keyword evidence="4" id="KW-1015">Disulfide bond</keyword>
<reference evidence="13 14" key="1">
    <citation type="submission" date="2020-08" db="EMBL/GenBank/DDBJ databases">
        <title>Genomic Encyclopedia of Type Strains, Phase IV (KMG-V): Genome sequencing to study the core and pangenomes of soil and plant-associated prokaryotes.</title>
        <authorList>
            <person name="Whitman W."/>
        </authorList>
    </citation>
    <scope>NUCLEOTIDE SEQUENCE [LARGE SCALE GENOMIC DNA]</scope>
    <source>
        <strain evidence="13 14">X5P2</strain>
    </source>
</reference>
<evidence type="ECO:0000256" key="7">
    <source>
        <dbReference type="ARBA" id="ARBA00023326"/>
    </source>
</evidence>
<dbReference type="SUPFAM" id="SSF51989">
    <property type="entry name" value="Glycosyl hydrolases family 6, cellulases"/>
    <property type="match status" value="1"/>
</dbReference>
<feature type="binding site" evidence="9">
    <location>
        <position position="84"/>
    </location>
    <ligand>
        <name>substrate</name>
    </ligand>
</feature>
<dbReference type="Gene3D" id="3.20.20.40">
    <property type="entry name" value="1, 4-beta cellobiohydrolase"/>
    <property type="match status" value="1"/>
</dbReference>
<evidence type="ECO:0000256" key="6">
    <source>
        <dbReference type="ARBA" id="ARBA00023295"/>
    </source>
</evidence>
<dbReference type="RefSeq" id="WP_183981351.1">
    <property type="nucleotide sequence ID" value="NZ_JACHEB010000015.1"/>
</dbReference>
<dbReference type="InterPro" id="IPR001524">
    <property type="entry name" value="Glyco_hydro_6_CS"/>
</dbReference>
<evidence type="ECO:0000256" key="9">
    <source>
        <dbReference type="PIRSR" id="PIRSR001100-2"/>
    </source>
</evidence>
<keyword evidence="14" id="KW-1185">Reference proteome</keyword>
<evidence type="ECO:0000256" key="12">
    <source>
        <dbReference type="RuleBase" id="RU361186"/>
    </source>
</evidence>
<evidence type="ECO:0000256" key="1">
    <source>
        <dbReference type="ARBA" id="ARBA00022729"/>
    </source>
</evidence>
<dbReference type="Proteomes" id="UP000535182">
    <property type="component" value="Unassembled WGS sequence"/>
</dbReference>
<dbReference type="PIRSF" id="PIRSF001100">
    <property type="entry name" value="Beta_cellobiohydrolase"/>
    <property type="match status" value="1"/>
</dbReference>
<evidence type="ECO:0000256" key="3">
    <source>
        <dbReference type="ARBA" id="ARBA00023001"/>
    </source>
</evidence>
<dbReference type="PROSITE" id="PS00656">
    <property type="entry name" value="GLYCOSYL_HYDROL_F6_2"/>
    <property type="match status" value="1"/>
</dbReference>
<feature type="active site" description="Proton donor" evidence="8 11">
    <location>
        <position position="160"/>
    </location>
</feature>
<dbReference type="PRINTS" id="PR00733">
    <property type="entry name" value="GLHYDRLASE6"/>
</dbReference>
<keyword evidence="3 12" id="KW-0136">Cellulose degradation</keyword>